<name>A0A6G7XD07_9MICO</name>
<organism evidence="1 2">
    <name type="scientific">Leucobacter viscericola</name>
    <dbReference type="NCBI Taxonomy" id="2714935"/>
    <lineage>
        <taxon>Bacteria</taxon>
        <taxon>Bacillati</taxon>
        <taxon>Actinomycetota</taxon>
        <taxon>Actinomycetes</taxon>
        <taxon>Micrococcales</taxon>
        <taxon>Microbacteriaceae</taxon>
        <taxon>Leucobacter</taxon>
    </lineage>
</organism>
<dbReference type="KEGG" id="lvi:G7068_03375"/>
<dbReference type="EMBL" id="CP049863">
    <property type="protein sequence ID" value="QIK62356.1"/>
    <property type="molecule type" value="Genomic_DNA"/>
</dbReference>
<dbReference type="AlphaFoldDB" id="A0A6G7XD07"/>
<gene>
    <name evidence="1" type="ORF">G7068_03375</name>
</gene>
<sequence>MTRQVTVVLADGTQQGVEVTPDGCGGFTFEVPPDAVRIISTPHHKRR</sequence>
<keyword evidence="2" id="KW-1185">Reference proteome</keyword>
<dbReference type="RefSeq" id="WP_166288875.1">
    <property type="nucleotide sequence ID" value="NZ_CP049863.1"/>
</dbReference>
<proteinExistence type="predicted"/>
<evidence type="ECO:0000313" key="2">
    <source>
        <dbReference type="Proteomes" id="UP000502677"/>
    </source>
</evidence>
<reference evidence="1 2" key="1">
    <citation type="submission" date="2020-03" db="EMBL/GenBank/DDBJ databases">
        <title>Leucobacter sp. nov., isolated from beetles.</title>
        <authorList>
            <person name="Hyun D.-W."/>
            <person name="Bae J.-W."/>
        </authorList>
    </citation>
    <scope>NUCLEOTIDE SEQUENCE [LARGE SCALE GENOMIC DNA]</scope>
    <source>
        <strain evidence="1 2">HDW9C</strain>
    </source>
</reference>
<accession>A0A6G7XD07</accession>
<evidence type="ECO:0000313" key="1">
    <source>
        <dbReference type="EMBL" id="QIK62356.1"/>
    </source>
</evidence>
<protein>
    <submittedName>
        <fullName evidence="1">Uncharacterized protein</fullName>
    </submittedName>
</protein>
<dbReference type="Proteomes" id="UP000502677">
    <property type="component" value="Chromosome"/>
</dbReference>